<protein>
    <submittedName>
        <fullName evidence="1">Uncharacterized protein</fullName>
    </submittedName>
</protein>
<evidence type="ECO:0000313" key="1">
    <source>
        <dbReference type="EMBL" id="GLR66935.1"/>
    </source>
</evidence>
<reference evidence="2" key="1">
    <citation type="journal article" date="2019" name="Int. J. Syst. Evol. Microbiol.">
        <title>The Global Catalogue of Microorganisms (GCM) 10K type strain sequencing project: providing services to taxonomists for standard genome sequencing and annotation.</title>
        <authorList>
            <consortium name="The Broad Institute Genomics Platform"/>
            <consortium name="The Broad Institute Genome Sequencing Center for Infectious Disease"/>
            <person name="Wu L."/>
            <person name="Ma J."/>
        </authorList>
    </citation>
    <scope>NUCLEOTIDE SEQUENCE [LARGE SCALE GENOMIC DNA]</scope>
    <source>
        <strain evidence="2">NBRC 112502</strain>
    </source>
</reference>
<name>A0ABQ6AA39_9PROT</name>
<dbReference type="EMBL" id="BSOS01000043">
    <property type="protein sequence ID" value="GLR66935.1"/>
    <property type="molecule type" value="Genomic_DNA"/>
</dbReference>
<keyword evidence="2" id="KW-1185">Reference proteome</keyword>
<dbReference type="RefSeq" id="WP_284257635.1">
    <property type="nucleotide sequence ID" value="NZ_BSOS01000043.1"/>
</dbReference>
<dbReference type="Proteomes" id="UP001156641">
    <property type="component" value="Unassembled WGS sequence"/>
</dbReference>
<gene>
    <name evidence="1" type="ORF">GCM10010909_16150</name>
</gene>
<organism evidence="1 2">
    <name type="scientific">Acidocella aquatica</name>
    <dbReference type="NCBI Taxonomy" id="1922313"/>
    <lineage>
        <taxon>Bacteria</taxon>
        <taxon>Pseudomonadati</taxon>
        <taxon>Pseudomonadota</taxon>
        <taxon>Alphaproteobacteria</taxon>
        <taxon>Acetobacterales</taxon>
        <taxon>Acidocellaceae</taxon>
        <taxon>Acidocella</taxon>
    </lineage>
</organism>
<proteinExistence type="predicted"/>
<evidence type="ECO:0000313" key="2">
    <source>
        <dbReference type="Proteomes" id="UP001156641"/>
    </source>
</evidence>
<sequence>MTGKNSSHDPFRQIANAWFGDPAIGPRLKSAVAEISKYAQDSKKFGAPAERKKKLGQAGAAAIKLLRHLGDIDPTTRRLLFGGGEIPAHPEATHTGLQAAGPALNADAVSKLVEFEGLLTEMAANASKLVAATPPQRAGAHELPDAVQFGVECLGSFWRKYRDDAPTSGQNRDSFGNFVEAVLCADPVNASSANIRTALRYFFEKHDHE</sequence>
<accession>A0ABQ6AA39</accession>
<comment type="caution">
    <text evidence="1">The sequence shown here is derived from an EMBL/GenBank/DDBJ whole genome shotgun (WGS) entry which is preliminary data.</text>
</comment>